<reference evidence="2" key="1">
    <citation type="submission" date="2017-11" db="EMBL/GenBank/DDBJ databases">
        <authorList>
            <person name="Kuznetsova I."/>
            <person name="Sazanova A."/>
            <person name="Chirak E."/>
            <person name="Safronova V."/>
            <person name="Willems A."/>
        </authorList>
    </citation>
    <scope>NUCLEOTIDE SEQUENCE [LARGE SCALE GENOMIC DNA]</scope>
    <source>
        <strain evidence="2">PEPV15</strain>
    </source>
</reference>
<dbReference type="AlphaFoldDB" id="A0A2P7AKY8"/>
<dbReference type="EMBL" id="PGGN01000007">
    <property type="protein sequence ID" value="PSH54873.1"/>
    <property type="molecule type" value="Genomic_DNA"/>
</dbReference>
<dbReference type="PIRSF" id="PIRSF008159">
    <property type="entry name" value="UCP008159_ABC"/>
    <property type="match status" value="1"/>
</dbReference>
<protein>
    <submittedName>
        <fullName evidence="1">DUF1007 domain-containing protein</fullName>
    </submittedName>
</protein>
<sequence length="219" mass="24286">MQQRRAVFIGVMTIGLTFATPAYVHPHVFAEARLDITLKPDGTVEKLGHVWRFDDLFSSTVLVEFDKNADLKLGEKELADLASTIKDSVAEFDYFQTVQLDGKPIVMAAPDHLIADFQNNQLLIIFESKPKQPLKLGRMTSFGVYDPTFYTAIDYVNDTDIHVTGLPGGCAQKVVRPDPDQAIAQNQGTLTDAFFNDPTGTNMSKIFATRLEIECPAKS</sequence>
<dbReference type="InterPro" id="IPR010412">
    <property type="entry name" value="DUF1007"/>
</dbReference>
<dbReference type="InterPro" id="IPR016537">
    <property type="entry name" value="UCP008159_ABC"/>
</dbReference>
<evidence type="ECO:0000313" key="1">
    <source>
        <dbReference type="EMBL" id="PSH54873.1"/>
    </source>
</evidence>
<dbReference type="Pfam" id="PF06226">
    <property type="entry name" value="DUF1007"/>
    <property type="match status" value="1"/>
</dbReference>
<keyword evidence="2" id="KW-1185">Reference proteome</keyword>
<gene>
    <name evidence="1" type="ORF">CU100_25200</name>
</gene>
<name>A0A2P7AKY8_9HYPH</name>
<dbReference type="OrthoDB" id="1679673at2"/>
<comment type="caution">
    <text evidence="1">The sequence shown here is derived from an EMBL/GenBank/DDBJ whole genome shotgun (WGS) entry which is preliminary data.</text>
</comment>
<organism evidence="1 2">
    <name type="scientific">Phyllobacterium endophyticum</name>
    <dbReference type="NCBI Taxonomy" id="1149773"/>
    <lineage>
        <taxon>Bacteria</taxon>
        <taxon>Pseudomonadati</taxon>
        <taxon>Pseudomonadota</taxon>
        <taxon>Alphaproteobacteria</taxon>
        <taxon>Hyphomicrobiales</taxon>
        <taxon>Phyllobacteriaceae</taxon>
        <taxon>Phyllobacterium</taxon>
    </lineage>
</organism>
<dbReference type="Proteomes" id="UP000241158">
    <property type="component" value="Unassembled WGS sequence"/>
</dbReference>
<evidence type="ECO:0000313" key="2">
    <source>
        <dbReference type="Proteomes" id="UP000241158"/>
    </source>
</evidence>
<dbReference type="RefSeq" id="WP_106719388.1">
    <property type="nucleotide sequence ID" value="NZ_JACHXT010000001.1"/>
</dbReference>
<accession>A0A2P7AKY8</accession>
<proteinExistence type="predicted"/>